<dbReference type="EMBL" id="LXTC01000002">
    <property type="protein sequence ID" value="OBA22061.1"/>
    <property type="molecule type" value="Genomic_DNA"/>
</dbReference>
<evidence type="ECO:0000256" key="3">
    <source>
        <dbReference type="ARBA" id="ARBA00022676"/>
    </source>
</evidence>
<evidence type="ECO:0000256" key="9">
    <source>
        <dbReference type="ARBA" id="ARBA00023316"/>
    </source>
</evidence>
<keyword evidence="4" id="KW-0808">Transferase</keyword>
<name>A0A1A0HDG7_9ASCO</name>
<dbReference type="GO" id="GO:0016020">
    <property type="term" value="C:membrane"/>
    <property type="evidence" value="ECO:0007669"/>
    <property type="project" value="UniProtKB-SubCell"/>
</dbReference>
<evidence type="ECO:0000256" key="8">
    <source>
        <dbReference type="ARBA" id="ARBA00023136"/>
    </source>
</evidence>
<dbReference type="GeneID" id="30030222"/>
<keyword evidence="6" id="KW-0735">Signal-anchor</keyword>
<dbReference type="Pfam" id="PF12141">
    <property type="entry name" value="BMT"/>
    <property type="match status" value="1"/>
</dbReference>
<evidence type="ECO:0000256" key="1">
    <source>
        <dbReference type="ARBA" id="ARBA00004606"/>
    </source>
</evidence>
<dbReference type="InterPro" id="IPR021988">
    <property type="entry name" value="BMT1"/>
</dbReference>
<dbReference type="GO" id="GO:0000030">
    <property type="term" value="F:mannosyltransferase activity"/>
    <property type="evidence" value="ECO:0007669"/>
    <property type="project" value="InterPro"/>
</dbReference>
<keyword evidence="12" id="KW-1185">Reference proteome</keyword>
<gene>
    <name evidence="11" type="ORF">METBIDRAFT_40217</name>
</gene>
<comment type="similarity">
    <text evidence="2">Belongs to the BMT family.</text>
</comment>
<dbReference type="GO" id="GO:0071555">
    <property type="term" value="P:cell wall organization"/>
    <property type="evidence" value="ECO:0007669"/>
    <property type="project" value="UniProtKB-KW"/>
</dbReference>
<proteinExistence type="inferred from homology"/>
<protein>
    <submittedName>
        <fullName evidence="11">Uncharacterized protein</fullName>
    </submittedName>
</protein>
<keyword evidence="5" id="KW-0812">Transmembrane</keyword>
<dbReference type="AlphaFoldDB" id="A0A1A0HDG7"/>
<evidence type="ECO:0000256" key="10">
    <source>
        <dbReference type="SAM" id="MobiDB-lite"/>
    </source>
</evidence>
<dbReference type="RefSeq" id="XP_018712557.1">
    <property type="nucleotide sequence ID" value="XM_018857246.1"/>
</dbReference>
<accession>A0A1A0HDG7</accession>
<evidence type="ECO:0000256" key="7">
    <source>
        <dbReference type="ARBA" id="ARBA00022989"/>
    </source>
</evidence>
<evidence type="ECO:0000256" key="6">
    <source>
        <dbReference type="ARBA" id="ARBA00022968"/>
    </source>
</evidence>
<dbReference type="OrthoDB" id="3631276at2759"/>
<keyword evidence="7" id="KW-1133">Transmembrane helix</keyword>
<comment type="caution">
    <text evidence="11">The sequence shown here is derived from an EMBL/GenBank/DDBJ whole genome shotgun (WGS) entry which is preliminary data.</text>
</comment>
<dbReference type="Proteomes" id="UP000092555">
    <property type="component" value="Unassembled WGS sequence"/>
</dbReference>
<keyword evidence="8" id="KW-0472">Membrane</keyword>
<sequence length="509" mass="58004">MASEVKTLPPHETGNFSSTQDTVFGPARNQKCEELGKVTELFRDESVNLPLNLTNIFHIFREEALKYGDTYNQHLIPVLEPFMVEEKFETAWYRLSGSSVWLKDYNVHLVVSRLLVSEFELQDHPRLSVLLAQVFDEAWNEIDDVRLVFPTNNVEGSPGFETGDAHFHLFRFPRILPLPFDIGQVHKYWGAEDPRMTLVTNKNGHQEPLITFNAFHVKSDIDKSQPDVEGKRSIFMSLPFQFQRGKQIEAADTDATTEQWFARTRQLRIEGEQEQKIDKNWVPFVTGADGPNEHVMFAALLDPLKVIRCDLWTNNTECALEHAEPGEVGRLRGGTPLTSVKIIEEEDREYFVGLARANLQKCGCGNKFYRPNIVVLARTGKRWKLTRVSSFVDLGMEIQLWRLNENVCTRVNAMIPNGIEFWDLQNDIMSVEASVSDKTVERVHLKGVLKALEDMNYLEIPGNIGMESPVHCALKASADFCKAYGDLHLRPLAEKTSKTIRAAIFGETH</sequence>
<evidence type="ECO:0000313" key="11">
    <source>
        <dbReference type="EMBL" id="OBA22061.1"/>
    </source>
</evidence>
<dbReference type="STRING" id="869754.A0A1A0HDG7"/>
<evidence type="ECO:0000256" key="4">
    <source>
        <dbReference type="ARBA" id="ARBA00022679"/>
    </source>
</evidence>
<comment type="subcellular location">
    <subcellularLocation>
        <location evidence="1">Membrane</location>
        <topology evidence="1">Single-pass type II membrane protein</topology>
    </subcellularLocation>
</comment>
<keyword evidence="3" id="KW-0328">Glycosyltransferase</keyword>
<reference evidence="11 12" key="1">
    <citation type="submission" date="2016-05" db="EMBL/GenBank/DDBJ databases">
        <title>Comparative genomics of biotechnologically important yeasts.</title>
        <authorList>
            <consortium name="DOE Joint Genome Institute"/>
            <person name="Riley R."/>
            <person name="Haridas S."/>
            <person name="Wolfe K.H."/>
            <person name="Lopes M.R."/>
            <person name="Hittinger C.T."/>
            <person name="Goker M."/>
            <person name="Salamov A."/>
            <person name="Wisecaver J."/>
            <person name="Long T.M."/>
            <person name="Aerts A.L."/>
            <person name="Barry K."/>
            <person name="Choi C."/>
            <person name="Clum A."/>
            <person name="Coughlan A.Y."/>
            <person name="Deshpande S."/>
            <person name="Douglass A.P."/>
            <person name="Hanson S.J."/>
            <person name="Klenk H.-P."/>
            <person name="LaButti K."/>
            <person name="Lapidus A."/>
            <person name="Lindquist E."/>
            <person name="Lipzen A."/>
            <person name="Meier-kolthoff J.P."/>
            <person name="Ohm R.A."/>
            <person name="Otillar R.P."/>
            <person name="Pangilinan J."/>
            <person name="Peng Y."/>
            <person name="Rokas A."/>
            <person name="Rosa C.A."/>
            <person name="Scheuner C."/>
            <person name="Sibirny A.A."/>
            <person name="Slot J.C."/>
            <person name="Stielow J.B."/>
            <person name="Sun H."/>
            <person name="Kurtzman C.P."/>
            <person name="Blackwell M."/>
            <person name="Grigoriev I.V."/>
            <person name="Jeffries T.W."/>
        </authorList>
    </citation>
    <scope>NUCLEOTIDE SEQUENCE [LARGE SCALE GENOMIC DNA]</scope>
    <source>
        <strain evidence="11 12">NRRL YB-4993</strain>
    </source>
</reference>
<evidence type="ECO:0000313" key="12">
    <source>
        <dbReference type="Proteomes" id="UP000092555"/>
    </source>
</evidence>
<evidence type="ECO:0000256" key="5">
    <source>
        <dbReference type="ARBA" id="ARBA00022692"/>
    </source>
</evidence>
<feature type="region of interest" description="Disordered" evidence="10">
    <location>
        <begin position="1"/>
        <end position="24"/>
    </location>
</feature>
<organism evidence="11 12">
    <name type="scientific">Metschnikowia bicuspidata var. bicuspidata NRRL YB-4993</name>
    <dbReference type="NCBI Taxonomy" id="869754"/>
    <lineage>
        <taxon>Eukaryota</taxon>
        <taxon>Fungi</taxon>
        <taxon>Dikarya</taxon>
        <taxon>Ascomycota</taxon>
        <taxon>Saccharomycotina</taxon>
        <taxon>Pichiomycetes</taxon>
        <taxon>Metschnikowiaceae</taxon>
        <taxon>Metschnikowia</taxon>
    </lineage>
</organism>
<keyword evidence="9" id="KW-0961">Cell wall biogenesis/degradation</keyword>
<evidence type="ECO:0000256" key="2">
    <source>
        <dbReference type="ARBA" id="ARBA00009486"/>
    </source>
</evidence>